<dbReference type="GO" id="GO:0015344">
    <property type="term" value="F:siderophore uptake transmembrane transporter activity"/>
    <property type="evidence" value="ECO:0007669"/>
    <property type="project" value="TreeGrafter"/>
</dbReference>
<comment type="caution">
    <text evidence="3">The sequence shown here is derived from an EMBL/GenBank/DDBJ whole genome shotgun (WGS) entry which is preliminary data.</text>
</comment>
<feature type="domain" description="TonB-dependent transporter Oar-like beta-barrel" evidence="2">
    <location>
        <begin position="245"/>
        <end position="1084"/>
    </location>
</feature>
<sequence>MSTPFRGRIAAFALAVLVAPSLHFVFAQTSTGSLSIVVTDSTGATVNHAQVTIVGTDTGAVVRTLETNDHGIAEVPSLQPGRYNADVTAPGFESIHRDAVNVSTGEAVSLNLALSVGRSEQVVTVTGDAPLLETRSDTIAQVVSSRTLTELPLQGRNYLDAARTIPGTTPEAAGRDLTFVAYGNSGLQNAFLLDGARNVNYLRGLDNDARDMVRPPIDALQEFTVQTSNFSAEFGASAGAVVNAITKSGTNEIHGSAYEFIQNNELNATNYFATSNPLLVLNQYGGSLGGPIRKDHAWLFGAYEGYHDRVESTSSTTVPTALQRAGDFGTTAIYDPSTTEGTGTTATRTQFAQNNIPNERINAIGQQLVDWYPLPNDGGDLYRRNVPERIDKRNGVVRGDVQLGANDSAFARYSRVNAVTSQDATLPAPAQDPGQQNIDSSGVGVGYTRIFGPTLINDFRFSWTSISIDSDSTVARDPIITGSLDSQIDSGTPFFSVSNYAQLGAMAGCCGNAPLRKSSGVWDWSDNISKSIGRHVLKTGGEFMLIRPTTFAASNGRSTFGFDGVFTQNPGARSSTGNAVADLLLGDADTLTTGTVAEAIERGWFLGGYVTDQWTVTPSLTLNLGLRYEYAAPYIETQNHMGNFILDQDSPLYGQLIFSGDSRLPRGLLYGDTNNIAPRIGLAYRVPGVKDMTVRPSYGIFYAQDEGTGVTNRLTDNPPFYGYGSETISSDQLNPSTGFVLSSTASIPRPTAISASDFTLVPSATSTLVSWPLHFQMPYVEEWSLSVQKLLPGGLLFEANYVGNHGVQLVGLGQGNQPTVLNSTTVASRRPLAKYTDAPVKTVGNWNASNYNGLSAKLEKRFAHGIGFLNSFTYGHAFDIINPAMDLCDTCGAGDTIQNNYDKNANYASSDNDVRLRYVLSGVWELPFGRGRAYLNNARLLSTVVGGWALSPIYSYQTGLPFTPSMSYDAANAGTLTRPTQLCNGNRNAPHTTTEWFNTACYVDTASYTFGNASRNGLRAPGTDQLNLSLQRNFPITRWHQSNLNIRLDAFDALNHPILSAPTAVVGNSLNGQITSASNPRQLQVAARYTF</sequence>
<dbReference type="SUPFAM" id="SSF56935">
    <property type="entry name" value="Porins"/>
    <property type="match status" value="1"/>
</dbReference>
<keyword evidence="1" id="KW-0732">Signal</keyword>
<dbReference type="InterPro" id="IPR039426">
    <property type="entry name" value="TonB-dep_rcpt-like"/>
</dbReference>
<organism evidence="3 4">
    <name type="scientific">Silvibacterium dinghuense</name>
    <dbReference type="NCBI Taxonomy" id="1560006"/>
    <lineage>
        <taxon>Bacteria</taxon>
        <taxon>Pseudomonadati</taxon>
        <taxon>Acidobacteriota</taxon>
        <taxon>Terriglobia</taxon>
        <taxon>Terriglobales</taxon>
        <taxon>Acidobacteriaceae</taxon>
        <taxon>Silvibacterium</taxon>
    </lineage>
</organism>
<keyword evidence="3" id="KW-0675">Receptor</keyword>
<reference evidence="3 4" key="1">
    <citation type="journal article" date="2016" name="Int. J. Syst. Evol. Microbiol.">
        <title>Acidipila dinghuensis sp. nov., an acidobacterium isolated from forest soil.</title>
        <authorList>
            <person name="Jiang Y.W."/>
            <person name="Wang J."/>
            <person name="Chen M.H."/>
            <person name="Lv Y.Y."/>
            <person name="Qiu L.H."/>
        </authorList>
    </citation>
    <scope>NUCLEOTIDE SEQUENCE [LARGE SCALE GENOMIC DNA]</scope>
    <source>
        <strain evidence="3 4">DHOF10</strain>
    </source>
</reference>
<evidence type="ECO:0000256" key="1">
    <source>
        <dbReference type="SAM" id="SignalP"/>
    </source>
</evidence>
<dbReference type="GO" id="GO:0044718">
    <property type="term" value="P:siderophore transmembrane transport"/>
    <property type="evidence" value="ECO:0007669"/>
    <property type="project" value="TreeGrafter"/>
</dbReference>
<evidence type="ECO:0000313" key="3">
    <source>
        <dbReference type="EMBL" id="RXS93884.1"/>
    </source>
</evidence>
<dbReference type="GO" id="GO:0009279">
    <property type="term" value="C:cell outer membrane"/>
    <property type="evidence" value="ECO:0007669"/>
    <property type="project" value="TreeGrafter"/>
</dbReference>
<name>A0A4V1NUY6_9BACT</name>
<dbReference type="InterPro" id="IPR057601">
    <property type="entry name" value="Oar-like_b-barrel"/>
</dbReference>
<keyword evidence="4" id="KW-1185">Reference proteome</keyword>
<dbReference type="Pfam" id="PF13620">
    <property type="entry name" value="CarboxypepD_reg"/>
    <property type="match status" value="1"/>
</dbReference>
<protein>
    <submittedName>
        <fullName evidence="3">TonB-dependent receptor</fullName>
    </submittedName>
</protein>
<evidence type="ECO:0000259" key="2">
    <source>
        <dbReference type="Pfam" id="PF25183"/>
    </source>
</evidence>
<dbReference type="Gene3D" id="2.60.40.1120">
    <property type="entry name" value="Carboxypeptidase-like, regulatory domain"/>
    <property type="match status" value="1"/>
</dbReference>
<dbReference type="Proteomes" id="UP000290253">
    <property type="component" value="Unassembled WGS sequence"/>
</dbReference>
<dbReference type="PANTHER" id="PTHR30069">
    <property type="entry name" value="TONB-DEPENDENT OUTER MEMBRANE RECEPTOR"/>
    <property type="match status" value="1"/>
</dbReference>
<feature type="signal peptide" evidence="1">
    <location>
        <begin position="1"/>
        <end position="27"/>
    </location>
</feature>
<dbReference type="PANTHER" id="PTHR30069:SF46">
    <property type="entry name" value="OAR PROTEIN"/>
    <property type="match status" value="1"/>
</dbReference>
<dbReference type="AlphaFoldDB" id="A0A4V1NUY6"/>
<dbReference type="SUPFAM" id="SSF49452">
    <property type="entry name" value="Starch-binding domain-like"/>
    <property type="match status" value="1"/>
</dbReference>
<dbReference type="EMBL" id="SDMK01000004">
    <property type="protein sequence ID" value="RXS93884.1"/>
    <property type="molecule type" value="Genomic_DNA"/>
</dbReference>
<accession>A0A4V1NUY6</accession>
<dbReference type="InterPro" id="IPR013784">
    <property type="entry name" value="Carb-bd-like_fold"/>
</dbReference>
<gene>
    <name evidence="3" type="ORF">ESZ00_17765</name>
</gene>
<dbReference type="Pfam" id="PF25183">
    <property type="entry name" value="OMP_b-brl_4"/>
    <property type="match status" value="1"/>
</dbReference>
<feature type="chain" id="PRO_5020284111" evidence="1">
    <location>
        <begin position="28"/>
        <end position="1091"/>
    </location>
</feature>
<dbReference type="OrthoDB" id="97893at2"/>
<proteinExistence type="predicted"/>
<evidence type="ECO:0000313" key="4">
    <source>
        <dbReference type="Proteomes" id="UP000290253"/>
    </source>
</evidence>
<dbReference type="RefSeq" id="WP_129209732.1">
    <property type="nucleotide sequence ID" value="NZ_BMGU01000002.1"/>
</dbReference>
<dbReference type="GO" id="GO:0030246">
    <property type="term" value="F:carbohydrate binding"/>
    <property type="evidence" value="ECO:0007669"/>
    <property type="project" value="InterPro"/>
</dbReference>